<dbReference type="InterPro" id="IPR003342">
    <property type="entry name" value="ArnT-like_N"/>
</dbReference>
<feature type="transmembrane region" description="Helical" evidence="10">
    <location>
        <begin position="384"/>
        <end position="402"/>
    </location>
</feature>
<dbReference type="GO" id="GO:0004169">
    <property type="term" value="F:dolichyl-phosphate-mannose-protein mannosyltransferase activity"/>
    <property type="evidence" value="ECO:0007669"/>
    <property type="project" value="UniProtKB-UniRule"/>
</dbReference>
<dbReference type="Proteomes" id="UP000191901">
    <property type="component" value="Chromosome"/>
</dbReference>
<dbReference type="UniPathway" id="UPA00378"/>
<dbReference type="Pfam" id="PF16192">
    <property type="entry name" value="PMT_4TMC"/>
    <property type="match status" value="1"/>
</dbReference>
<dbReference type="InterPro" id="IPR032421">
    <property type="entry name" value="PMT_4TMC"/>
</dbReference>
<keyword evidence="10" id="KW-1003">Cell membrane</keyword>
<feature type="transmembrane region" description="Helical" evidence="10">
    <location>
        <begin position="329"/>
        <end position="347"/>
    </location>
</feature>
<comment type="function">
    <text evidence="10">Protein O-mannosyltransferase that catalyzes the transfer of a single mannose residue from a polyprenol phospho-mannosyl lipidic donor to the hydroxyl group of selected serine and threonine residues in acceptor proteins.</text>
</comment>
<evidence type="ECO:0000256" key="2">
    <source>
        <dbReference type="ARBA" id="ARBA00004922"/>
    </source>
</evidence>
<proteinExistence type="inferred from homology"/>
<evidence type="ECO:0000256" key="6">
    <source>
        <dbReference type="ARBA" id="ARBA00022692"/>
    </source>
</evidence>
<sequence>MIAFWHRLIRQWKLLTQHPLALGIGLFWGLALGLRLWQLGRFNTLVFDEVYYVQFAVDYLHQTPSFDAHPPLGKYLIALGIWLAQQVPLAGLPSNGETGLALSPISYRWLNAVTGSLLVPVVAGLAYGLARPCSQAGRTTITLVAAGLMAVEGFSLVESRYGLINIYWLLLGLLGQALWLQSPRLPWRLGAGLALGAAMAVKWNGAGFWLALVLLAGIGHWPRLREQVPPTLRGVPWRQGILSLGLVPLATYGLLWLPHLHLAQTNLLSIHWQIWQTHQQIGGVSHPYCSAWYTWPLLLRPIAYVYQRRPLSGNLSEVIYDVHGLGNPILWWLSTAAILVLLAKVLSRWRHWGARPGDGIAPFLLVNYATNWLPWLLVSRCTFLYHYFGSLVVSLMALAWLISGWLQGRHRLAAWLLLGAIAVAFLFWLPLYLGWPLTPAAWQRRFWLPSWI</sequence>
<feature type="transmembrane region" description="Helical" evidence="10">
    <location>
        <begin position="240"/>
        <end position="257"/>
    </location>
</feature>
<evidence type="ECO:0000256" key="9">
    <source>
        <dbReference type="ARBA" id="ARBA00093617"/>
    </source>
</evidence>
<dbReference type="EMBL" id="CP021983">
    <property type="protein sequence ID" value="ASC70843.1"/>
    <property type="molecule type" value="Genomic_DNA"/>
</dbReference>
<dbReference type="STRING" id="1641165.XM38_19885"/>
<feature type="transmembrane region" description="Helical" evidence="10">
    <location>
        <begin position="359"/>
        <end position="378"/>
    </location>
</feature>
<keyword evidence="6 10" id="KW-0812">Transmembrane</keyword>
<feature type="transmembrane region" description="Helical" evidence="10">
    <location>
        <begin position="109"/>
        <end position="130"/>
    </location>
</feature>
<evidence type="ECO:0000313" key="13">
    <source>
        <dbReference type="EMBL" id="ASC70843.1"/>
    </source>
</evidence>
<feature type="transmembrane region" description="Helical" evidence="10">
    <location>
        <begin position="164"/>
        <end position="181"/>
    </location>
</feature>
<evidence type="ECO:0000256" key="4">
    <source>
        <dbReference type="ARBA" id="ARBA00022676"/>
    </source>
</evidence>
<evidence type="ECO:0000259" key="11">
    <source>
        <dbReference type="Pfam" id="PF02366"/>
    </source>
</evidence>
<evidence type="ECO:0000256" key="7">
    <source>
        <dbReference type="ARBA" id="ARBA00022989"/>
    </source>
</evidence>
<dbReference type="PANTHER" id="PTHR10050:SF46">
    <property type="entry name" value="PROTEIN O-MANNOSYL-TRANSFERASE 2"/>
    <property type="match status" value="1"/>
</dbReference>
<dbReference type="RefSeq" id="WP_088429541.1">
    <property type="nucleotide sequence ID" value="NZ_CP021983.2"/>
</dbReference>
<feature type="transmembrane region" description="Helical" evidence="10">
    <location>
        <begin position="20"/>
        <end position="37"/>
    </location>
</feature>
<keyword evidence="7 10" id="KW-1133">Transmembrane helix</keyword>
<dbReference type="GO" id="GO:0012505">
    <property type="term" value="C:endomembrane system"/>
    <property type="evidence" value="ECO:0007669"/>
    <property type="project" value="UniProtKB-SubCell"/>
</dbReference>
<evidence type="ECO:0000256" key="3">
    <source>
        <dbReference type="ARBA" id="ARBA00007222"/>
    </source>
</evidence>
<evidence type="ECO:0000256" key="1">
    <source>
        <dbReference type="ARBA" id="ARBA00004127"/>
    </source>
</evidence>
<dbReference type="Pfam" id="PF02366">
    <property type="entry name" value="PMT"/>
    <property type="match status" value="1"/>
</dbReference>
<gene>
    <name evidence="13" type="primary">pmt</name>
    <name evidence="13" type="ORF">XM38_017900</name>
</gene>
<dbReference type="EC" id="2.4.1.-" evidence="10"/>
<keyword evidence="14" id="KW-1185">Reference proteome</keyword>
<feature type="transmembrane region" description="Helical" evidence="10">
    <location>
        <begin position="136"/>
        <end position="157"/>
    </location>
</feature>
<reference evidence="13 14" key="1">
    <citation type="journal article" date="2016" name="Biochim. Biophys. Acta">
        <title>Characterization of red-shifted phycobilisomes isolated from the chlorophyll f-containing cyanobacterium Halomicronema hongdechloris.</title>
        <authorList>
            <person name="Li Y."/>
            <person name="Lin Y."/>
            <person name="Garvey C.J."/>
            <person name="Birch D."/>
            <person name="Corkery R.W."/>
            <person name="Loughlin P.C."/>
            <person name="Scheer H."/>
            <person name="Willows R.D."/>
            <person name="Chen M."/>
        </authorList>
    </citation>
    <scope>NUCLEOTIDE SEQUENCE [LARGE SCALE GENOMIC DNA]</scope>
    <source>
        <strain evidence="13 14">C2206</strain>
    </source>
</reference>
<comment type="pathway">
    <text evidence="2 10">Protein modification; protein glycosylation.</text>
</comment>
<keyword evidence="4 10" id="KW-0328">Glycosyltransferase</keyword>
<evidence type="ECO:0000256" key="8">
    <source>
        <dbReference type="ARBA" id="ARBA00023136"/>
    </source>
</evidence>
<comment type="subcellular location">
    <subcellularLocation>
        <location evidence="10">Cell membrane</location>
    </subcellularLocation>
    <subcellularLocation>
        <location evidence="1">Endomembrane system</location>
        <topology evidence="1">Multi-pass membrane protein</topology>
    </subcellularLocation>
</comment>
<protein>
    <recommendedName>
        <fullName evidence="9 10">Polyprenol-phosphate-mannose--protein mannosyltransferase</fullName>
        <ecNumber evidence="10">2.4.1.-</ecNumber>
    </recommendedName>
</protein>
<feature type="domain" description="Protein O-mannosyl-transferase C-terminal four TM" evidence="12">
    <location>
        <begin position="266"/>
        <end position="451"/>
    </location>
</feature>
<feature type="transmembrane region" description="Helical" evidence="10">
    <location>
        <begin position="414"/>
        <end position="435"/>
    </location>
</feature>
<evidence type="ECO:0000256" key="5">
    <source>
        <dbReference type="ARBA" id="ARBA00022679"/>
    </source>
</evidence>
<dbReference type="AlphaFoldDB" id="A0A1Z3HKM1"/>
<dbReference type="KEGG" id="hhg:XM38_017900"/>
<dbReference type="OrthoDB" id="9776737at2"/>
<dbReference type="GO" id="GO:0005886">
    <property type="term" value="C:plasma membrane"/>
    <property type="evidence" value="ECO:0007669"/>
    <property type="project" value="UniProtKB-SubCell"/>
</dbReference>
<evidence type="ECO:0000313" key="14">
    <source>
        <dbReference type="Proteomes" id="UP000191901"/>
    </source>
</evidence>
<dbReference type="InterPro" id="IPR027005">
    <property type="entry name" value="PMT-like"/>
</dbReference>
<feature type="transmembrane region" description="Helical" evidence="10">
    <location>
        <begin position="193"/>
        <end position="219"/>
    </location>
</feature>
<keyword evidence="8 10" id="KW-0472">Membrane</keyword>
<accession>A0A1Z3HKM1</accession>
<keyword evidence="5 10" id="KW-0808">Transferase</keyword>
<evidence type="ECO:0000256" key="10">
    <source>
        <dbReference type="RuleBase" id="RU367007"/>
    </source>
</evidence>
<dbReference type="PANTHER" id="PTHR10050">
    <property type="entry name" value="DOLICHYL-PHOSPHATE-MANNOSE--PROTEIN MANNOSYLTRANSFERASE"/>
    <property type="match status" value="1"/>
</dbReference>
<evidence type="ECO:0000259" key="12">
    <source>
        <dbReference type="Pfam" id="PF16192"/>
    </source>
</evidence>
<feature type="domain" description="ArnT-like N-terminal" evidence="11">
    <location>
        <begin position="29"/>
        <end position="262"/>
    </location>
</feature>
<organism evidence="13 14">
    <name type="scientific">Halomicronema hongdechloris C2206</name>
    <dbReference type="NCBI Taxonomy" id="1641165"/>
    <lineage>
        <taxon>Bacteria</taxon>
        <taxon>Bacillati</taxon>
        <taxon>Cyanobacteriota</taxon>
        <taxon>Cyanophyceae</taxon>
        <taxon>Nodosilineales</taxon>
        <taxon>Nodosilineaceae</taxon>
        <taxon>Halomicronema</taxon>
    </lineage>
</organism>
<comment type="similarity">
    <text evidence="3 10">Belongs to the glycosyltransferase 39 family.</text>
</comment>
<name>A0A1Z3HKM1_9CYAN</name>